<dbReference type="Proteomes" id="UP001632037">
    <property type="component" value="Unassembled WGS sequence"/>
</dbReference>
<name>A0ABD3G6Z6_9STRA</name>
<dbReference type="AlphaFoldDB" id="A0ABD3G6Z6"/>
<comment type="caution">
    <text evidence="1">The sequence shown here is derived from an EMBL/GenBank/DDBJ whole genome shotgun (WGS) entry which is preliminary data.</text>
</comment>
<proteinExistence type="predicted"/>
<evidence type="ECO:0000313" key="2">
    <source>
        <dbReference type="Proteomes" id="UP001632037"/>
    </source>
</evidence>
<gene>
    <name evidence="1" type="ORF">V7S43_002206</name>
</gene>
<reference evidence="1 2" key="1">
    <citation type="submission" date="2024-09" db="EMBL/GenBank/DDBJ databases">
        <title>Genome sequencing and assembly of Phytophthora oleae, isolate VK10A, causative agent of rot of olive drupes.</title>
        <authorList>
            <person name="Conti Taguali S."/>
            <person name="Riolo M."/>
            <person name="La Spada F."/>
            <person name="Cacciola S.O."/>
            <person name="Dionisio G."/>
        </authorList>
    </citation>
    <scope>NUCLEOTIDE SEQUENCE [LARGE SCALE GENOMIC DNA]</scope>
    <source>
        <strain evidence="1 2">VK10A</strain>
    </source>
</reference>
<dbReference type="EMBL" id="JBIMZQ010000003">
    <property type="protein sequence ID" value="KAL3672904.1"/>
    <property type="molecule type" value="Genomic_DNA"/>
</dbReference>
<accession>A0ABD3G6Z6</accession>
<protein>
    <submittedName>
        <fullName evidence="1">Uncharacterized protein</fullName>
    </submittedName>
</protein>
<organism evidence="1 2">
    <name type="scientific">Phytophthora oleae</name>
    <dbReference type="NCBI Taxonomy" id="2107226"/>
    <lineage>
        <taxon>Eukaryota</taxon>
        <taxon>Sar</taxon>
        <taxon>Stramenopiles</taxon>
        <taxon>Oomycota</taxon>
        <taxon>Peronosporomycetes</taxon>
        <taxon>Peronosporales</taxon>
        <taxon>Peronosporaceae</taxon>
        <taxon>Phytophthora</taxon>
    </lineage>
</organism>
<evidence type="ECO:0000313" key="1">
    <source>
        <dbReference type="EMBL" id="KAL3672904.1"/>
    </source>
</evidence>
<sequence length="124" mass="14173">MSFSKVLQNGRSMLSLDTVLTKEIVQVRLSFVTKAQNIIRVRIDGWVKREAIWQKQLHVVCDLLVCRLFLTRLAYSQILGVLSYHSNHTSAGDLDVALEPQDFTFIAFRALLGQHSQLDYLIPN</sequence>
<keyword evidence="2" id="KW-1185">Reference proteome</keyword>